<proteinExistence type="inferred from homology"/>
<evidence type="ECO:0000256" key="13">
    <source>
        <dbReference type="PROSITE-ProRule" id="PRU00191"/>
    </source>
</evidence>
<dbReference type="InterPro" id="IPR011009">
    <property type="entry name" value="Kinase-like_dom_sf"/>
</dbReference>
<keyword evidence="5 15" id="KW-0808">Transferase</keyword>
<evidence type="ECO:0000259" key="17">
    <source>
        <dbReference type="PROSITE" id="PS50002"/>
    </source>
</evidence>
<evidence type="ECO:0000256" key="15">
    <source>
        <dbReference type="RuleBase" id="RU362096"/>
    </source>
</evidence>
<evidence type="ECO:0000256" key="12">
    <source>
        <dbReference type="ARBA" id="ARBA00023288"/>
    </source>
</evidence>
<dbReference type="Pfam" id="PF14604">
    <property type="entry name" value="SH3_9"/>
    <property type="match status" value="1"/>
</dbReference>
<keyword evidence="9 15" id="KW-0067">ATP-binding</keyword>
<dbReference type="GO" id="GO:0005524">
    <property type="term" value="F:ATP binding"/>
    <property type="evidence" value="ECO:0007669"/>
    <property type="project" value="UniProtKB-KW"/>
</dbReference>
<dbReference type="InterPro" id="IPR001245">
    <property type="entry name" value="Ser-Thr/Tyr_kinase_cat_dom"/>
</dbReference>
<evidence type="ECO:0000256" key="14">
    <source>
        <dbReference type="PROSITE-ProRule" id="PRU00192"/>
    </source>
</evidence>
<keyword evidence="3" id="KW-0963">Cytoplasm</keyword>
<keyword evidence="2 14" id="KW-0728">SH3 domain</keyword>
<dbReference type="FunFam" id="1.10.510.10:FF:001927">
    <property type="entry name" value="Receptor protein-tyrosine kinase"/>
    <property type="match status" value="1"/>
</dbReference>
<dbReference type="Pfam" id="PF00017">
    <property type="entry name" value="SH2"/>
    <property type="match status" value="1"/>
</dbReference>
<keyword evidence="11 15" id="KW-0829">Tyrosine-protein kinase</keyword>
<dbReference type="Gene3D" id="3.30.505.10">
    <property type="entry name" value="SH2 domain"/>
    <property type="match status" value="1"/>
</dbReference>
<keyword evidence="12" id="KW-0449">Lipoprotein</keyword>
<evidence type="ECO:0000256" key="2">
    <source>
        <dbReference type="ARBA" id="ARBA00022443"/>
    </source>
</evidence>
<comment type="similarity">
    <text evidence="15">Belongs to the protein kinase superfamily. Tyr protein kinase family.</text>
</comment>
<dbReference type="Gene3D" id="2.30.30.40">
    <property type="entry name" value="SH3 Domains"/>
    <property type="match status" value="1"/>
</dbReference>
<evidence type="ECO:0000313" key="20">
    <source>
        <dbReference type="Proteomes" id="UP000261580"/>
    </source>
</evidence>
<dbReference type="STRING" id="32507.ENSNBRP00000011537"/>
<evidence type="ECO:0000259" key="16">
    <source>
        <dbReference type="PROSITE" id="PS50001"/>
    </source>
</evidence>
<dbReference type="AlphaFoldDB" id="A0A3Q4H572"/>
<comment type="subcellular location">
    <subcellularLocation>
        <location evidence="1">Cytoplasm</location>
    </subcellularLocation>
</comment>
<dbReference type="InterPro" id="IPR036860">
    <property type="entry name" value="SH2_dom_sf"/>
</dbReference>
<evidence type="ECO:0000256" key="7">
    <source>
        <dbReference type="ARBA" id="ARBA00022741"/>
    </source>
</evidence>
<dbReference type="PROSITE" id="PS50002">
    <property type="entry name" value="SH3"/>
    <property type="match status" value="1"/>
</dbReference>
<dbReference type="SMART" id="SM00252">
    <property type="entry name" value="SH2"/>
    <property type="match status" value="1"/>
</dbReference>
<dbReference type="PROSITE" id="PS50011">
    <property type="entry name" value="PROTEIN_KINASE_DOM"/>
    <property type="match status" value="1"/>
</dbReference>
<keyword evidence="10 13" id="KW-0727">SH2 domain</keyword>
<evidence type="ECO:0000256" key="9">
    <source>
        <dbReference type="ARBA" id="ARBA00022840"/>
    </source>
</evidence>
<dbReference type="PRINTS" id="PR00109">
    <property type="entry name" value="TYRKINASE"/>
</dbReference>
<feature type="domain" description="SH2" evidence="16">
    <location>
        <begin position="139"/>
        <end position="233"/>
    </location>
</feature>
<keyword evidence="4" id="KW-0597">Phosphoprotein</keyword>
<dbReference type="InterPro" id="IPR036028">
    <property type="entry name" value="SH3-like_dom_sf"/>
</dbReference>
<evidence type="ECO:0000259" key="18">
    <source>
        <dbReference type="PROSITE" id="PS50011"/>
    </source>
</evidence>
<keyword evidence="6" id="KW-0519">Myristate</keyword>
<dbReference type="PANTHER" id="PTHR24418">
    <property type="entry name" value="TYROSINE-PROTEIN KINASE"/>
    <property type="match status" value="1"/>
</dbReference>
<dbReference type="SUPFAM" id="SSF56112">
    <property type="entry name" value="Protein kinase-like (PK-like)"/>
    <property type="match status" value="1"/>
</dbReference>
<dbReference type="EC" id="2.7.10.2" evidence="15"/>
<organism evidence="19 20">
    <name type="scientific">Neolamprologus brichardi</name>
    <name type="common">Fairy cichlid</name>
    <name type="synonym">Lamprologus brichardi</name>
    <dbReference type="NCBI Taxonomy" id="32507"/>
    <lineage>
        <taxon>Eukaryota</taxon>
        <taxon>Metazoa</taxon>
        <taxon>Chordata</taxon>
        <taxon>Craniata</taxon>
        <taxon>Vertebrata</taxon>
        <taxon>Euteleostomi</taxon>
        <taxon>Actinopterygii</taxon>
        <taxon>Neopterygii</taxon>
        <taxon>Teleostei</taxon>
        <taxon>Neoteleostei</taxon>
        <taxon>Acanthomorphata</taxon>
        <taxon>Ovalentaria</taxon>
        <taxon>Cichlomorphae</taxon>
        <taxon>Cichliformes</taxon>
        <taxon>Cichlidae</taxon>
        <taxon>African cichlids</taxon>
        <taxon>Pseudocrenilabrinae</taxon>
        <taxon>Lamprologini</taxon>
        <taxon>Neolamprologus</taxon>
    </lineage>
</organism>
<dbReference type="FunFam" id="2.30.30.40:FF:000229">
    <property type="entry name" value="Tyrosine-protein kinase"/>
    <property type="match status" value="1"/>
</dbReference>
<keyword evidence="7 15" id="KW-0547">Nucleotide-binding</keyword>
<comment type="catalytic activity">
    <reaction evidence="15">
        <text>L-tyrosyl-[protein] + ATP = O-phospho-L-tyrosyl-[protein] + ADP + H(+)</text>
        <dbReference type="Rhea" id="RHEA:10596"/>
        <dbReference type="Rhea" id="RHEA-COMP:10136"/>
        <dbReference type="Rhea" id="RHEA-COMP:20101"/>
        <dbReference type="ChEBI" id="CHEBI:15378"/>
        <dbReference type="ChEBI" id="CHEBI:30616"/>
        <dbReference type="ChEBI" id="CHEBI:46858"/>
        <dbReference type="ChEBI" id="CHEBI:61978"/>
        <dbReference type="ChEBI" id="CHEBI:456216"/>
        <dbReference type="EC" id="2.7.10.2"/>
    </reaction>
</comment>
<evidence type="ECO:0000256" key="1">
    <source>
        <dbReference type="ARBA" id="ARBA00004496"/>
    </source>
</evidence>
<protein>
    <recommendedName>
        <fullName evidence="15">Tyrosine-protein kinase</fullName>
        <ecNumber evidence="15">2.7.10.2</ecNumber>
    </recommendedName>
</protein>
<dbReference type="SUPFAM" id="SSF50044">
    <property type="entry name" value="SH3-domain"/>
    <property type="match status" value="1"/>
</dbReference>
<dbReference type="GeneTree" id="ENSGT00940000164033"/>
<sequence length="496" mass="56340">MPTGRGGHRPARAGMESCCRACLPCCSCLWDRIWPGLRYPGPRDRDHVIANPAAHAAEIRTVSGDIRVPAPKKRPAQLYAALFDFEARSDDELTVKEGDKLSVIEKRGRYVLAKKLTGSLESGLVPANYLNPHPPSCPWYYGNINRGKAETLLLASQNKDGAFLVRISESHSDDSSLCVTARSEGKVFHFRVQRSSIGAYFISDKISFSTLGELIAYYQKNSRSLGVLLEEPCAQQVGLKQTSFSLCRRYFLTRLPLFSSVCFRLFISVLLSDSELNHKEFHREVQILKRLRHRHLISLFAVCTATMPYYIITELMEKGSLLKFLRSKPQLCSVCCFMVTASASRRHFRDGFDISDRDFTYLTSILYSRDPFYISEDKKIPYKWSAPEAISHGKFSIKSDVWSFGILLYEIITSGGVPYPGYNQEVYQQVTLGYRMPKPPNCPDFLYEIMKRCWSNEPADRPDFRVLRVKLEANHLQITAGRKTGSQTFICFVLHG</sequence>
<dbReference type="InterPro" id="IPR050198">
    <property type="entry name" value="Non-receptor_tyrosine_kinases"/>
</dbReference>
<dbReference type="InterPro" id="IPR000719">
    <property type="entry name" value="Prot_kinase_dom"/>
</dbReference>
<feature type="domain" description="SH3" evidence="17">
    <location>
        <begin position="74"/>
        <end position="135"/>
    </location>
</feature>
<reference evidence="19" key="2">
    <citation type="submission" date="2025-09" db="UniProtKB">
        <authorList>
            <consortium name="Ensembl"/>
        </authorList>
    </citation>
    <scope>IDENTIFICATION</scope>
</reference>
<keyword evidence="8 15" id="KW-0418">Kinase</keyword>
<dbReference type="Ensembl" id="ENSNBRT00000011860.1">
    <property type="protein sequence ID" value="ENSNBRP00000011537.1"/>
    <property type="gene ID" value="ENSNBRG00000008980.1"/>
</dbReference>
<dbReference type="PROSITE" id="PS50001">
    <property type="entry name" value="SH2"/>
    <property type="match status" value="1"/>
</dbReference>
<reference evidence="19" key="1">
    <citation type="submission" date="2025-08" db="UniProtKB">
        <authorList>
            <consortium name="Ensembl"/>
        </authorList>
    </citation>
    <scope>IDENTIFICATION</scope>
</reference>
<evidence type="ECO:0000256" key="4">
    <source>
        <dbReference type="ARBA" id="ARBA00022553"/>
    </source>
</evidence>
<evidence type="ECO:0000256" key="8">
    <source>
        <dbReference type="ARBA" id="ARBA00022777"/>
    </source>
</evidence>
<dbReference type="InterPro" id="IPR001452">
    <property type="entry name" value="SH3_domain"/>
</dbReference>
<dbReference type="GO" id="GO:0004715">
    <property type="term" value="F:non-membrane spanning protein tyrosine kinase activity"/>
    <property type="evidence" value="ECO:0007669"/>
    <property type="project" value="UniProtKB-EC"/>
</dbReference>
<feature type="domain" description="Protein kinase" evidence="18">
    <location>
        <begin position="200"/>
        <end position="478"/>
    </location>
</feature>
<dbReference type="SMART" id="SM00326">
    <property type="entry name" value="SH3"/>
    <property type="match status" value="1"/>
</dbReference>
<evidence type="ECO:0000256" key="3">
    <source>
        <dbReference type="ARBA" id="ARBA00022490"/>
    </source>
</evidence>
<dbReference type="PRINTS" id="PR00401">
    <property type="entry name" value="SH2DOMAIN"/>
</dbReference>
<dbReference type="InterPro" id="IPR000980">
    <property type="entry name" value="SH2"/>
</dbReference>
<evidence type="ECO:0000256" key="10">
    <source>
        <dbReference type="ARBA" id="ARBA00022999"/>
    </source>
</evidence>
<dbReference type="Proteomes" id="UP000261580">
    <property type="component" value="Unassembled WGS sequence"/>
</dbReference>
<dbReference type="SUPFAM" id="SSF55550">
    <property type="entry name" value="SH2 domain"/>
    <property type="match status" value="1"/>
</dbReference>
<dbReference type="Gene3D" id="1.10.510.10">
    <property type="entry name" value="Transferase(Phosphotransferase) domain 1"/>
    <property type="match status" value="2"/>
</dbReference>
<dbReference type="Pfam" id="PF07714">
    <property type="entry name" value="PK_Tyr_Ser-Thr"/>
    <property type="match status" value="2"/>
</dbReference>
<evidence type="ECO:0000313" key="19">
    <source>
        <dbReference type="Ensembl" id="ENSNBRP00000011537.1"/>
    </source>
</evidence>
<evidence type="ECO:0000256" key="5">
    <source>
        <dbReference type="ARBA" id="ARBA00022679"/>
    </source>
</evidence>
<accession>A0A3Q4H572</accession>
<evidence type="ECO:0000256" key="11">
    <source>
        <dbReference type="ARBA" id="ARBA00023137"/>
    </source>
</evidence>
<keyword evidence="20" id="KW-1185">Reference proteome</keyword>
<dbReference type="PRINTS" id="PR00452">
    <property type="entry name" value="SH3DOMAIN"/>
</dbReference>
<evidence type="ECO:0000256" key="6">
    <source>
        <dbReference type="ARBA" id="ARBA00022707"/>
    </source>
</evidence>
<name>A0A3Q4H572_NEOBR</name>
<dbReference type="GO" id="GO:0005737">
    <property type="term" value="C:cytoplasm"/>
    <property type="evidence" value="ECO:0007669"/>
    <property type="project" value="UniProtKB-SubCell"/>
</dbReference>